<evidence type="ECO:0008006" key="5">
    <source>
        <dbReference type="Google" id="ProtNLM"/>
    </source>
</evidence>
<comment type="caution">
    <text evidence="3">The sequence shown here is derived from an EMBL/GenBank/DDBJ whole genome shotgun (WGS) entry which is preliminary data.</text>
</comment>
<keyword evidence="1" id="KW-0812">Transmembrane</keyword>
<evidence type="ECO:0000313" key="4">
    <source>
        <dbReference type="Proteomes" id="UP000324689"/>
    </source>
</evidence>
<feature type="signal peptide" evidence="2">
    <location>
        <begin position="1"/>
        <end position="23"/>
    </location>
</feature>
<protein>
    <recommendedName>
        <fullName evidence="5">PEP-CTERM protein-sorting domain-containing protein</fullName>
    </recommendedName>
</protein>
<gene>
    <name evidence="3" type="ORF">MiTs_01161</name>
</gene>
<proteinExistence type="predicted"/>
<dbReference type="Proteomes" id="UP000324689">
    <property type="component" value="Unassembled WGS sequence"/>
</dbReference>
<evidence type="ECO:0000256" key="1">
    <source>
        <dbReference type="SAM" id="Phobius"/>
    </source>
</evidence>
<organism evidence="3 4">
    <name type="scientific">Microcystis aeruginosa NIES-2521</name>
    <dbReference type="NCBI Taxonomy" id="2303983"/>
    <lineage>
        <taxon>Bacteria</taxon>
        <taxon>Bacillati</taxon>
        <taxon>Cyanobacteriota</taxon>
        <taxon>Cyanophyceae</taxon>
        <taxon>Oscillatoriophycideae</taxon>
        <taxon>Chroococcales</taxon>
        <taxon>Microcystaceae</taxon>
        <taxon>Microcystis</taxon>
    </lineage>
</organism>
<keyword evidence="1" id="KW-1133">Transmembrane helix</keyword>
<accession>A0A5A5RRI6</accession>
<keyword evidence="2" id="KW-0732">Signal</keyword>
<evidence type="ECO:0000313" key="3">
    <source>
        <dbReference type="EMBL" id="GCA79173.1"/>
    </source>
</evidence>
<feature type="chain" id="PRO_5023012710" description="PEP-CTERM protein-sorting domain-containing protein" evidence="2">
    <location>
        <begin position="24"/>
        <end position="295"/>
    </location>
</feature>
<feature type="transmembrane region" description="Helical" evidence="1">
    <location>
        <begin position="56"/>
        <end position="73"/>
    </location>
</feature>
<dbReference type="AlphaFoldDB" id="A0A5A5RRI6"/>
<dbReference type="EMBL" id="BHVQ01000009">
    <property type="protein sequence ID" value="GCA79173.1"/>
    <property type="molecule type" value="Genomic_DNA"/>
</dbReference>
<dbReference type="NCBIfam" id="TIGR02595">
    <property type="entry name" value="PEP_CTERM"/>
    <property type="match status" value="1"/>
</dbReference>
<reference evidence="3 4" key="1">
    <citation type="submission" date="2018-09" db="EMBL/GenBank/DDBJ databases">
        <title>Evolutionary history of phycoerythrin pigmentation in the water bloom-forming cyanobacterium Microcystis aeruginosa.</title>
        <authorList>
            <person name="Tanabe Y."/>
            <person name="Tanabe Y."/>
            <person name="Yamaguchi H."/>
        </authorList>
    </citation>
    <scope>NUCLEOTIDE SEQUENCE [LARGE SCALE GENOMIC DNA]</scope>
    <source>
        <strain evidence="3 4">NIES-2521</strain>
    </source>
</reference>
<dbReference type="InterPro" id="IPR013424">
    <property type="entry name" value="Ice-binding_C"/>
</dbReference>
<evidence type="ECO:0000256" key="2">
    <source>
        <dbReference type="SAM" id="SignalP"/>
    </source>
</evidence>
<keyword evidence="1" id="KW-0472">Membrane</keyword>
<name>A0A5A5RRI6_MICAE</name>
<sequence length="295" mass="31964">MYTMKLKAIGYTFLASVVSIFSANGLGSKVLASTTYNVSLDINKYGYLNQNHVPGIGIVACVPVATVNSFIFLQNMYPGIYGNKLTGNTYESWKQTALDLAGYNYMRTNLANGGTSAHDFVWGKINYFNDKAPGTTSIHGQVIGASWTPERPKPSFIESVFPTWNFLFNELSRGQDIEIGFQYDSGSGHALTLSSFNWIDANMDGVIQQGENATIDFIDPLDPGTGPAQRTFGQIFNDPIDNRLRFTYDQIGAGNVSGWINMAVAESPIPEPSTILGLLVIGGLGLGSGLKGKKN</sequence>